<evidence type="ECO:0000313" key="2">
    <source>
        <dbReference type="EMBL" id="GIM09857.1"/>
    </source>
</evidence>
<dbReference type="AlphaFoldDB" id="A0A8J4GKP2"/>
<sequence length="491" mass="52540">MDNPMLGFVGLLGAVNPVQAGDLNFPLFVANSQVRHGQRAVLELLNLPHDYLEMLVLYHVPQSSLGALRASCRQLKVIADRRLTQVTVPYDSILRHSFWRTSALPAVTTLVLEMPGRVAAVGAGAVSTVGTAAGFNGVGAGPDTGVLGSAAAAAAGPPHQVLLPPLKPQLQPQGLVWQQFQPVPLLHTTPVVAPLPPPQAVAAALAAVATAQPLSSLLPPVTFAGLRRHLPGLRHLKLRNVFFPSRDAVVGGSNSVSTAITAAAASSSSAAADYPLDFSDILSLSVEGLGMRSGAMWRMQPANPFPSGLEPSLARAASSLTSLSLSHMTFEGNSGDVLRCLTALVDLSIRSCNNFTSNGLTVLGQLTRLTSLAYVDVFYKTGIPNEMVVLSALTRLRSANFNRCDLYTEEVAAWSTWGPSLTRLEMSSKWQMTLSAVPVLLPYLTSLEDLDLADHCLDRRMWRTVSTRMPRLTSARFSWVNLPDRDESDDE</sequence>
<dbReference type="Proteomes" id="UP000722791">
    <property type="component" value="Unassembled WGS sequence"/>
</dbReference>
<evidence type="ECO:0000313" key="3">
    <source>
        <dbReference type="Proteomes" id="UP000722791"/>
    </source>
</evidence>
<dbReference type="GO" id="GO:0005930">
    <property type="term" value="C:axoneme"/>
    <property type="evidence" value="ECO:0007669"/>
    <property type="project" value="UniProtKB-SubCell"/>
</dbReference>
<reference evidence="2" key="1">
    <citation type="journal article" date="2021" name="Proc. Natl. Acad. Sci. U.S.A.">
        <title>Three genomes in the algal genus Volvox reveal the fate of a haploid sex-determining region after a transition to homothallism.</title>
        <authorList>
            <person name="Yamamoto K."/>
            <person name="Hamaji T."/>
            <person name="Kawai-Toyooka H."/>
            <person name="Matsuzaki R."/>
            <person name="Takahashi F."/>
            <person name="Nishimura Y."/>
            <person name="Kawachi M."/>
            <person name="Noguchi H."/>
            <person name="Minakuchi Y."/>
            <person name="Umen J.G."/>
            <person name="Toyoda A."/>
            <person name="Nozaki H."/>
        </authorList>
    </citation>
    <scope>NUCLEOTIDE SEQUENCE</scope>
    <source>
        <strain evidence="2">NIES-3785</strain>
    </source>
</reference>
<dbReference type="InterPro" id="IPR032675">
    <property type="entry name" value="LRR_dom_sf"/>
</dbReference>
<protein>
    <recommendedName>
        <fullName evidence="4">F-box domain-containing protein</fullName>
    </recommendedName>
</protein>
<proteinExistence type="predicted"/>
<name>A0A8J4GKP2_9CHLO</name>
<comment type="subcellular location">
    <subcellularLocation>
        <location evidence="1">Cytoplasm</location>
        <location evidence="1">Cytoskeleton</location>
        <location evidence="1">Cilium axoneme</location>
    </subcellularLocation>
</comment>
<gene>
    <name evidence="2" type="ORF">Vretimale_13658</name>
</gene>
<evidence type="ECO:0008006" key="4">
    <source>
        <dbReference type="Google" id="ProtNLM"/>
    </source>
</evidence>
<dbReference type="Gene3D" id="3.80.10.10">
    <property type="entry name" value="Ribonuclease Inhibitor"/>
    <property type="match status" value="1"/>
</dbReference>
<comment type="caution">
    <text evidence="2">The sequence shown here is derived from an EMBL/GenBank/DDBJ whole genome shotgun (WGS) entry which is preliminary data.</text>
</comment>
<dbReference type="SUPFAM" id="SSF52047">
    <property type="entry name" value="RNI-like"/>
    <property type="match status" value="1"/>
</dbReference>
<feature type="non-terminal residue" evidence="2">
    <location>
        <position position="1"/>
    </location>
</feature>
<organism evidence="2 3">
    <name type="scientific">Volvox reticuliferus</name>
    <dbReference type="NCBI Taxonomy" id="1737510"/>
    <lineage>
        <taxon>Eukaryota</taxon>
        <taxon>Viridiplantae</taxon>
        <taxon>Chlorophyta</taxon>
        <taxon>core chlorophytes</taxon>
        <taxon>Chlorophyceae</taxon>
        <taxon>CS clade</taxon>
        <taxon>Chlamydomonadales</taxon>
        <taxon>Volvocaceae</taxon>
        <taxon>Volvox</taxon>
    </lineage>
</organism>
<evidence type="ECO:0000256" key="1">
    <source>
        <dbReference type="ARBA" id="ARBA00004430"/>
    </source>
</evidence>
<dbReference type="EMBL" id="BNCQ01000032">
    <property type="protein sequence ID" value="GIM09857.1"/>
    <property type="molecule type" value="Genomic_DNA"/>
</dbReference>
<accession>A0A8J4GKP2</accession>